<evidence type="ECO:0000313" key="2">
    <source>
        <dbReference type="EMBL" id="PPQ85667.1"/>
    </source>
</evidence>
<feature type="region of interest" description="Disordered" evidence="1">
    <location>
        <begin position="99"/>
        <end position="134"/>
    </location>
</feature>
<organism evidence="2 3">
    <name type="scientific">Psilocybe cyanescens</name>
    <dbReference type="NCBI Taxonomy" id="93625"/>
    <lineage>
        <taxon>Eukaryota</taxon>
        <taxon>Fungi</taxon>
        <taxon>Dikarya</taxon>
        <taxon>Basidiomycota</taxon>
        <taxon>Agaricomycotina</taxon>
        <taxon>Agaricomycetes</taxon>
        <taxon>Agaricomycetidae</taxon>
        <taxon>Agaricales</taxon>
        <taxon>Agaricineae</taxon>
        <taxon>Strophariaceae</taxon>
        <taxon>Psilocybe</taxon>
    </lineage>
</organism>
<evidence type="ECO:0000256" key="1">
    <source>
        <dbReference type="SAM" id="MobiDB-lite"/>
    </source>
</evidence>
<comment type="caution">
    <text evidence="2">The sequence shown here is derived from an EMBL/GenBank/DDBJ whole genome shotgun (WGS) entry which is preliminary data.</text>
</comment>
<dbReference type="Proteomes" id="UP000283269">
    <property type="component" value="Unassembled WGS sequence"/>
</dbReference>
<keyword evidence="3" id="KW-1185">Reference proteome</keyword>
<proteinExistence type="predicted"/>
<dbReference type="InParanoid" id="A0A409X4L6"/>
<name>A0A409X4L6_PSICY</name>
<dbReference type="AlphaFoldDB" id="A0A409X4L6"/>
<gene>
    <name evidence="2" type="ORF">CVT25_002483</name>
</gene>
<evidence type="ECO:0000313" key="3">
    <source>
        <dbReference type="Proteomes" id="UP000283269"/>
    </source>
</evidence>
<protein>
    <submittedName>
        <fullName evidence="2">Uncharacterized protein</fullName>
    </submittedName>
</protein>
<feature type="compositionally biased region" description="Polar residues" evidence="1">
    <location>
        <begin position="115"/>
        <end position="133"/>
    </location>
</feature>
<feature type="region of interest" description="Disordered" evidence="1">
    <location>
        <begin position="180"/>
        <end position="201"/>
    </location>
</feature>
<reference evidence="2 3" key="1">
    <citation type="journal article" date="2018" name="Evol. Lett.">
        <title>Horizontal gene cluster transfer increased hallucinogenic mushroom diversity.</title>
        <authorList>
            <person name="Reynolds H.T."/>
            <person name="Vijayakumar V."/>
            <person name="Gluck-Thaler E."/>
            <person name="Korotkin H.B."/>
            <person name="Matheny P.B."/>
            <person name="Slot J.C."/>
        </authorList>
    </citation>
    <scope>NUCLEOTIDE SEQUENCE [LARGE SCALE GENOMIC DNA]</scope>
    <source>
        <strain evidence="2 3">2631</strain>
    </source>
</reference>
<sequence>MPMLIPIHIATLAAATLATATFALATLRRDTPAIRRIVPVRFRSFLGMPGMVARARQLHVRFLLLLSVACRRASSSQTQSNTIRGFKGGCSRPRITWRANAHSRPRTHKPYMQQIPISSSQEENRTTRTTSDAGTPARARLRQVPLLLFFIVLVGVLNRPSPAPAPSRLLLLNQHQPTLHTHNPHQVPLPHQLPRRRPYPY</sequence>
<dbReference type="EMBL" id="NHYD01002660">
    <property type="protein sequence ID" value="PPQ85667.1"/>
    <property type="molecule type" value="Genomic_DNA"/>
</dbReference>
<accession>A0A409X4L6</accession>